<dbReference type="PANTHER" id="PTHR33790:SF1">
    <property type="entry name" value="PROTEIN EARLY RESPONSIVE TO DEHYDRATION 15"/>
    <property type="match status" value="1"/>
</dbReference>
<dbReference type="PANTHER" id="PTHR33790">
    <property type="entry name" value="OS05G0344200 PROTEIN"/>
    <property type="match status" value="1"/>
</dbReference>
<dbReference type="OrthoDB" id="10600829at2759"/>
<gene>
    <name evidence="2" type="ORF">KC19_4G088500</name>
</gene>
<comment type="caution">
    <text evidence="2">The sequence shown here is derived from an EMBL/GenBank/DDBJ whole genome shotgun (WGS) entry which is preliminary data.</text>
</comment>
<accession>A0A8T0I9X7</accession>
<dbReference type="AlphaFoldDB" id="A0A8T0I9X7"/>
<feature type="region of interest" description="Disordered" evidence="1">
    <location>
        <begin position="130"/>
        <end position="151"/>
    </location>
</feature>
<dbReference type="Proteomes" id="UP000822688">
    <property type="component" value="Chromosome 4"/>
</dbReference>
<organism evidence="2 3">
    <name type="scientific">Ceratodon purpureus</name>
    <name type="common">Fire moss</name>
    <name type="synonym">Dicranum purpureum</name>
    <dbReference type="NCBI Taxonomy" id="3225"/>
    <lineage>
        <taxon>Eukaryota</taxon>
        <taxon>Viridiplantae</taxon>
        <taxon>Streptophyta</taxon>
        <taxon>Embryophyta</taxon>
        <taxon>Bryophyta</taxon>
        <taxon>Bryophytina</taxon>
        <taxon>Bryopsida</taxon>
        <taxon>Dicranidae</taxon>
        <taxon>Pseudoditrichales</taxon>
        <taxon>Ditrichaceae</taxon>
        <taxon>Ceratodon</taxon>
    </lineage>
</organism>
<sequence length="182" mass="21103">MKTEAPIMSALNPNASVFVPAARRVVAVEERKVDPVVPVVVDRYGVVEDFSPEWWHLVQTDAFFRERWLSMLSFSSEEERDTFAKDLDELADLDQFLDYQEELVDLEEEEIMALEMGSYVDDGQRVTSANSCKDVKSPKQQQQQAAWSKSSFKYQNKAMPQKVGNYPKKWNTYRIHQPRADM</sequence>
<dbReference type="InterPro" id="IPR040414">
    <property type="entry name" value="CID1/CID2"/>
</dbReference>
<reference evidence="2" key="1">
    <citation type="submission" date="2020-06" db="EMBL/GenBank/DDBJ databases">
        <title>WGS assembly of Ceratodon purpureus strain R40.</title>
        <authorList>
            <person name="Carey S.B."/>
            <person name="Jenkins J."/>
            <person name="Shu S."/>
            <person name="Lovell J.T."/>
            <person name="Sreedasyam A."/>
            <person name="Maumus F."/>
            <person name="Tiley G.P."/>
            <person name="Fernandez-Pozo N."/>
            <person name="Barry K."/>
            <person name="Chen C."/>
            <person name="Wang M."/>
            <person name="Lipzen A."/>
            <person name="Daum C."/>
            <person name="Saski C.A."/>
            <person name="Payton A.C."/>
            <person name="Mcbreen J.C."/>
            <person name="Conrad R.E."/>
            <person name="Kollar L.M."/>
            <person name="Olsson S."/>
            <person name="Huttunen S."/>
            <person name="Landis J.B."/>
            <person name="Wickett N.J."/>
            <person name="Johnson M.G."/>
            <person name="Rensing S.A."/>
            <person name="Grimwood J."/>
            <person name="Schmutz J."/>
            <person name="Mcdaniel S.F."/>
        </authorList>
    </citation>
    <scope>NUCLEOTIDE SEQUENCE</scope>
    <source>
        <strain evidence="2">R40</strain>
    </source>
</reference>
<feature type="compositionally biased region" description="Low complexity" evidence="1">
    <location>
        <begin position="138"/>
        <end position="151"/>
    </location>
</feature>
<dbReference type="EMBL" id="CM026424">
    <property type="protein sequence ID" value="KAG0579293.1"/>
    <property type="molecule type" value="Genomic_DNA"/>
</dbReference>
<name>A0A8T0I9X7_CERPU</name>
<evidence type="ECO:0008006" key="4">
    <source>
        <dbReference type="Google" id="ProtNLM"/>
    </source>
</evidence>
<keyword evidence="3" id="KW-1185">Reference proteome</keyword>
<protein>
    <recommendedName>
        <fullName evidence="4">Ataxin-2 C-terminal domain-containing protein</fullName>
    </recommendedName>
</protein>
<evidence type="ECO:0000313" key="3">
    <source>
        <dbReference type="Proteomes" id="UP000822688"/>
    </source>
</evidence>
<evidence type="ECO:0000313" key="2">
    <source>
        <dbReference type="EMBL" id="KAG0579293.1"/>
    </source>
</evidence>
<evidence type="ECO:0000256" key="1">
    <source>
        <dbReference type="SAM" id="MobiDB-lite"/>
    </source>
</evidence>
<proteinExistence type="predicted"/>